<dbReference type="STRING" id="1183438.GKIL_1748"/>
<evidence type="ECO:0000313" key="1">
    <source>
        <dbReference type="EMBL" id="AGY57994.1"/>
    </source>
</evidence>
<dbReference type="HOGENOM" id="CLU_1151243_0_0_3"/>
<dbReference type="Proteomes" id="UP000017396">
    <property type="component" value="Chromosome"/>
</dbReference>
<name>U5QK49_GLOK1</name>
<sequence length="221" mass="24579">MKSKLVDSIIDRARSLLAHVDDQLMFIDLSGSAAQCRYISPLDFRAAASKIPAETGWLRPGIVRWGRSGQTSWFVLFIPPGVHSFFIQAQGNAVEQFAVPMPGLVYSTFQQHMIWAIKEQQFNPTAQIFHVPLPNISSRGLICFGENTRPDPGNPDRCWQLFLASPFNHHQADGKSRSHPKNIIPKLTALAQSETKTYPLDDLIACNQNVDQAFQAAGGHL</sequence>
<dbReference type="EMBL" id="CP003587">
    <property type="protein sequence ID" value="AGY57994.1"/>
    <property type="molecule type" value="Genomic_DNA"/>
</dbReference>
<reference evidence="1 2" key="1">
    <citation type="journal article" date="2013" name="PLoS ONE">
        <title>Cultivation and Complete Genome Sequencing of Gloeobacter kilaueensis sp. nov., from a Lava Cave in Kilauea Caldera, Hawai'i.</title>
        <authorList>
            <person name="Saw J.H."/>
            <person name="Schatz M."/>
            <person name="Brown M.V."/>
            <person name="Kunkel D.D."/>
            <person name="Foster J.S."/>
            <person name="Shick H."/>
            <person name="Christensen S."/>
            <person name="Hou S."/>
            <person name="Wan X."/>
            <person name="Donachie S.P."/>
        </authorList>
    </citation>
    <scope>NUCLEOTIDE SEQUENCE [LARGE SCALE GENOMIC DNA]</scope>
    <source>
        <strain evidence="2">JS</strain>
    </source>
</reference>
<keyword evidence="2" id="KW-1185">Reference proteome</keyword>
<dbReference type="KEGG" id="glj:GKIL_1748"/>
<dbReference type="Pfam" id="PF14460">
    <property type="entry name" value="Prok-E2_D"/>
    <property type="match status" value="1"/>
</dbReference>
<evidence type="ECO:0008006" key="3">
    <source>
        <dbReference type="Google" id="ProtNLM"/>
    </source>
</evidence>
<proteinExistence type="predicted"/>
<gene>
    <name evidence="1" type="ORF">GKIL_1748</name>
</gene>
<dbReference type="eggNOG" id="ENOG5032X0G">
    <property type="taxonomic scope" value="Bacteria"/>
</dbReference>
<evidence type="ECO:0000313" key="2">
    <source>
        <dbReference type="Proteomes" id="UP000017396"/>
    </source>
</evidence>
<organism evidence="1 2">
    <name type="scientific">Gloeobacter kilaueensis (strain ATCC BAA-2537 / CCAP 1431/1 / ULC 316 / JS1)</name>
    <dbReference type="NCBI Taxonomy" id="1183438"/>
    <lineage>
        <taxon>Bacteria</taxon>
        <taxon>Bacillati</taxon>
        <taxon>Cyanobacteriota</taxon>
        <taxon>Cyanophyceae</taxon>
        <taxon>Gloeobacterales</taxon>
        <taxon>Gloeobacteraceae</taxon>
        <taxon>Gloeobacter</taxon>
    </lineage>
</organism>
<dbReference type="RefSeq" id="WP_023173116.1">
    <property type="nucleotide sequence ID" value="NC_022600.1"/>
</dbReference>
<protein>
    <recommendedName>
        <fullName evidence="3">PRTRC system protein B</fullName>
    </recommendedName>
</protein>
<accession>U5QK49</accession>
<dbReference type="InterPro" id="IPR032787">
    <property type="entry name" value="Prok-E2_D"/>
</dbReference>
<dbReference type="AlphaFoldDB" id="U5QK49"/>